<protein>
    <submittedName>
        <fullName evidence="2">PIN domain-like protein</fullName>
    </submittedName>
</protein>
<gene>
    <name evidence="2" type="ORF">B0T16DRAFT_172926</name>
</gene>
<dbReference type="SMART" id="SM00484">
    <property type="entry name" value="XPGI"/>
    <property type="match status" value="1"/>
</dbReference>
<reference evidence="2" key="1">
    <citation type="submission" date="2023-06" db="EMBL/GenBank/DDBJ databases">
        <title>Genome-scale phylogeny and comparative genomics of the fungal order Sordariales.</title>
        <authorList>
            <consortium name="Lawrence Berkeley National Laboratory"/>
            <person name="Hensen N."/>
            <person name="Bonometti L."/>
            <person name="Westerberg I."/>
            <person name="Brannstrom I.O."/>
            <person name="Guillou S."/>
            <person name="Cros-Aarteil S."/>
            <person name="Calhoun S."/>
            <person name="Haridas S."/>
            <person name="Kuo A."/>
            <person name="Mondo S."/>
            <person name="Pangilinan J."/>
            <person name="Riley R."/>
            <person name="Labutti K."/>
            <person name="Andreopoulos B."/>
            <person name="Lipzen A."/>
            <person name="Chen C."/>
            <person name="Yanf M."/>
            <person name="Daum C."/>
            <person name="Ng V."/>
            <person name="Clum A."/>
            <person name="Steindorff A."/>
            <person name="Ohm R."/>
            <person name="Martin F."/>
            <person name="Silar P."/>
            <person name="Natvig D."/>
            <person name="Lalanne C."/>
            <person name="Gautier V."/>
            <person name="Ament-Velasquez S.L."/>
            <person name="Kruys A."/>
            <person name="Hutchinson M.I."/>
            <person name="Powell A.J."/>
            <person name="Barry K."/>
            <person name="Miller A.N."/>
            <person name="Grigoriev I.V."/>
            <person name="Debuchy R."/>
            <person name="Gladieux P."/>
            <person name="Thoren M.H."/>
            <person name="Johannesson H."/>
        </authorList>
    </citation>
    <scope>NUCLEOTIDE SEQUENCE</scope>
    <source>
        <strain evidence="2">SMH2532-1</strain>
    </source>
</reference>
<dbReference type="GO" id="GO:0017108">
    <property type="term" value="F:5'-flap endonuclease activity"/>
    <property type="evidence" value="ECO:0007669"/>
    <property type="project" value="TreeGrafter"/>
</dbReference>
<sequence>MAGMNHIVRTFYYQVLHLLAAGVHPIFVFDGPQKPVEKGPAHPAHIKPCIHVAHLQNGNHSTHLAAIDPANARSSVFRDAETKRCEVRLSHVIPLCRAVLDHLGVPHREAPAESEAECAALEKLGKVDAVLARDGDAFVFGSRRVLRKLNAINQEARSSRLRRPIKDIRQVRGNRVVQAPGESSCLLGESFIPRHCTQPPLGHRPASICEGHVGLPQVSRGSAGGLHTLNLRKWRCCLAFNPSSPPQRGRVHQCRRKSMLYLLQVLPAIRTSCTVCVANGCRSTSSAVLISQCICWRLPRIRGAALESIRRVIRPSV</sequence>
<comment type="caution">
    <text evidence="2">The sequence shown here is derived from an EMBL/GenBank/DDBJ whole genome shotgun (WGS) entry which is preliminary data.</text>
</comment>
<dbReference type="Proteomes" id="UP001174936">
    <property type="component" value="Unassembled WGS sequence"/>
</dbReference>
<dbReference type="EMBL" id="JAULSV010000004">
    <property type="protein sequence ID" value="KAK0647145.1"/>
    <property type="molecule type" value="Genomic_DNA"/>
</dbReference>
<evidence type="ECO:0000259" key="1">
    <source>
        <dbReference type="SMART" id="SM00484"/>
    </source>
</evidence>
<dbReference type="PRINTS" id="PR00853">
    <property type="entry name" value="XPGRADSUPER"/>
</dbReference>
<dbReference type="AlphaFoldDB" id="A0AA39Y9U4"/>
<dbReference type="InterPro" id="IPR006084">
    <property type="entry name" value="XPG/Rad2"/>
</dbReference>
<dbReference type="GO" id="GO:0006974">
    <property type="term" value="P:DNA damage response"/>
    <property type="evidence" value="ECO:0007669"/>
    <property type="project" value="UniProtKB-ARBA"/>
</dbReference>
<dbReference type="SUPFAM" id="SSF88723">
    <property type="entry name" value="PIN domain-like"/>
    <property type="match status" value="1"/>
</dbReference>
<organism evidence="2 3">
    <name type="scientific">Cercophora newfieldiana</name>
    <dbReference type="NCBI Taxonomy" id="92897"/>
    <lineage>
        <taxon>Eukaryota</taxon>
        <taxon>Fungi</taxon>
        <taxon>Dikarya</taxon>
        <taxon>Ascomycota</taxon>
        <taxon>Pezizomycotina</taxon>
        <taxon>Sordariomycetes</taxon>
        <taxon>Sordariomycetidae</taxon>
        <taxon>Sordariales</taxon>
        <taxon>Lasiosphaeriaceae</taxon>
        <taxon>Cercophora</taxon>
    </lineage>
</organism>
<accession>A0AA39Y9U4</accession>
<feature type="domain" description="XPG-I" evidence="1">
    <location>
        <begin position="101"/>
        <end position="170"/>
    </location>
</feature>
<name>A0AA39Y9U4_9PEZI</name>
<proteinExistence type="predicted"/>
<dbReference type="InterPro" id="IPR006086">
    <property type="entry name" value="XPG-I_dom"/>
</dbReference>
<dbReference type="PANTHER" id="PTHR11081:SF75">
    <property type="entry name" value="ENDONUCLEASE, PUTATIVE (AFU_ORTHOLOGUE AFUA_3G13260)-RELATED"/>
    <property type="match status" value="1"/>
</dbReference>
<evidence type="ECO:0000313" key="3">
    <source>
        <dbReference type="Proteomes" id="UP001174936"/>
    </source>
</evidence>
<evidence type="ECO:0000313" key="2">
    <source>
        <dbReference type="EMBL" id="KAK0647145.1"/>
    </source>
</evidence>
<dbReference type="InterPro" id="IPR029060">
    <property type="entry name" value="PIN-like_dom_sf"/>
</dbReference>
<keyword evidence="3" id="KW-1185">Reference proteome</keyword>
<dbReference type="Pfam" id="PF00867">
    <property type="entry name" value="XPG_I"/>
    <property type="match status" value="1"/>
</dbReference>
<dbReference type="PANTHER" id="PTHR11081">
    <property type="entry name" value="FLAP ENDONUCLEASE FAMILY MEMBER"/>
    <property type="match status" value="1"/>
</dbReference>
<dbReference type="Gene3D" id="3.40.50.1010">
    <property type="entry name" value="5'-nuclease"/>
    <property type="match status" value="1"/>
</dbReference>